<sequence length="169" mass="18579">MSSSFSANQYESAFRSQRLQNWCVTKPFKEVSCLSLHLLLSFKVKGGAWPDYKGTWDLPARIAPPHINTTARSAAGLDRLRTWGLCPPQRGQSLSPSSSRNTDRGHQVRIQRASTSEAGETTHEAESKTSSRPESGSQSNMSEQRAKSSSRSTERQPAGPLRSGTPCRT</sequence>
<evidence type="ECO:0000256" key="2">
    <source>
        <dbReference type="ARBA" id="ARBA00019181"/>
    </source>
</evidence>
<dbReference type="GeneTree" id="ENSGT00390000001092"/>
<proteinExistence type="inferred from homology"/>
<dbReference type="Ensembl" id="ENSCVAT00000017525.1">
    <property type="protein sequence ID" value="ENSCVAP00000026957.1"/>
    <property type="gene ID" value="ENSCVAG00000012916.1"/>
</dbReference>
<feature type="region of interest" description="Disordered" evidence="5">
    <location>
        <begin position="83"/>
        <end position="169"/>
    </location>
</feature>
<reference evidence="6" key="2">
    <citation type="submission" date="2025-09" db="UniProtKB">
        <authorList>
            <consortium name="Ensembl"/>
        </authorList>
    </citation>
    <scope>IDENTIFICATION</scope>
</reference>
<dbReference type="OMA" id="NHIRPDT"/>
<feature type="compositionally biased region" description="Polar residues" evidence="5">
    <location>
        <begin position="132"/>
        <end position="151"/>
    </location>
</feature>
<dbReference type="InterPro" id="IPR038797">
    <property type="entry name" value="Fltp"/>
</dbReference>
<evidence type="ECO:0000256" key="4">
    <source>
        <dbReference type="ARBA" id="ARBA00045261"/>
    </source>
</evidence>
<organism evidence="6 7">
    <name type="scientific">Cyprinodon variegatus</name>
    <name type="common">Sheepshead minnow</name>
    <dbReference type="NCBI Taxonomy" id="28743"/>
    <lineage>
        <taxon>Eukaryota</taxon>
        <taxon>Metazoa</taxon>
        <taxon>Chordata</taxon>
        <taxon>Craniata</taxon>
        <taxon>Vertebrata</taxon>
        <taxon>Euteleostomi</taxon>
        <taxon>Actinopterygii</taxon>
        <taxon>Neopterygii</taxon>
        <taxon>Teleostei</taxon>
        <taxon>Neoteleostei</taxon>
        <taxon>Acanthomorphata</taxon>
        <taxon>Ovalentaria</taxon>
        <taxon>Atherinomorphae</taxon>
        <taxon>Cyprinodontiformes</taxon>
        <taxon>Cyprinodontidae</taxon>
        <taxon>Cyprinodon</taxon>
    </lineage>
</organism>
<dbReference type="PANTHER" id="PTHR34639:SF1">
    <property type="entry name" value="PROTEIN FLATTOP"/>
    <property type="match status" value="1"/>
</dbReference>
<dbReference type="Proteomes" id="UP000265020">
    <property type="component" value="Unassembled WGS sequence"/>
</dbReference>
<comment type="function">
    <text evidence="4">Microtubule inner protein (MIP) part of the dynein-decorated doublet microtubules (DMTs) in cilia axoneme. Acts as a regulator of cilium basal body docking and positioning in mono- and multiciliated cells. Regulates basal body docking and cilia formation in multiciliated lung cells. Regulates kinocilium positioning and stereocilia bundle morphogenesis in the inner ear.</text>
</comment>
<reference evidence="6" key="1">
    <citation type="submission" date="2025-08" db="UniProtKB">
        <authorList>
            <consortium name="Ensembl"/>
        </authorList>
    </citation>
    <scope>IDENTIFICATION</scope>
</reference>
<protein>
    <recommendedName>
        <fullName evidence="2">Protein Flattop</fullName>
    </recommendedName>
    <alternativeName>
        <fullName evidence="3">Cilia- and flagella-associated protein 126</fullName>
    </alternativeName>
</protein>
<comment type="similarity">
    <text evidence="1">Belongs to the Flattop family.</text>
</comment>
<dbReference type="PANTHER" id="PTHR34639">
    <property type="entry name" value="PROTEIN FLATTOP"/>
    <property type="match status" value="1"/>
</dbReference>
<evidence type="ECO:0000313" key="7">
    <source>
        <dbReference type="Proteomes" id="UP000265020"/>
    </source>
</evidence>
<dbReference type="GO" id="GO:0036064">
    <property type="term" value="C:ciliary basal body"/>
    <property type="evidence" value="ECO:0007669"/>
    <property type="project" value="TreeGrafter"/>
</dbReference>
<accession>A0A3Q2E461</accession>
<evidence type="ECO:0000256" key="1">
    <source>
        <dbReference type="ARBA" id="ARBA00009887"/>
    </source>
</evidence>
<dbReference type="Pfam" id="PF22611">
    <property type="entry name" value="CFAP126"/>
    <property type="match status" value="2"/>
</dbReference>
<dbReference type="GO" id="GO:0044782">
    <property type="term" value="P:cilium organization"/>
    <property type="evidence" value="ECO:0007669"/>
    <property type="project" value="TreeGrafter"/>
</dbReference>
<feature type="compositionally biased region" description="Polar residues" evidence="5">
    <location>
        <begin position="90"/>
        <end position="100"/>
    </location>
</feature>
<evidence type="ECO:0000256" key="5">
    <source>
        <dbReference type="SAM" id="MobiDB-lite"/>
    </source>
</evidence>
<dbReference type="AlphaFoldDB" id="A0A3Q2E461"/>
<name>A0A3Q2E461_CYPVA</name>
<evidence type="ECO:0000313" key="6">
    <source>
        <dbReference type="Ensembl" id="ENSCVAP00000026957.1"/>
    </source>
</evidence>
<feature type="compositionally biased region" description="Basic and acidic residues" evidence="5">
    <location>
        <begin position="120"/>
        <end position="131"/>
    </location>
</feature>
<keyword evidence="7" id="KW-1185">Reference proteome</keyword>
<dbReference type="STRING" id="28743.ENSCVAP00000026957"/>
<evidence type="ECO:0000256" key="3">
    <source>
        <dbReference type="ARBA" id="ARBA00033306"/>
    </source>
</evidence>